<evidence type="ECO:0000313" key="2">
    <source>
        <dbReference type="Proteomes" id="UP000324222"/>
    </source>
</evidence>
<sequence>MNDTQYTQWRFPMSHDRRPCVSIWRPGVLRHRRRAVTGEVWVCQVCAASETVCCGNLVTVNPVT</sequence>
<accession>A0A5B7E4L9</accession>
<dbReference type="AlphaFoldDB" id="A0A5B7E4L9"/>
<name>A0A5B7E4L9_PORTR</name>
<dbReference type="Proteomes" id="UP000324222">
    <property type="component" value="Unassembled WGS sequence"/>
</dbReference>
<protein>
    <submittedName>
        <fullName evidence="1">Uncharacterized protein</fullName>
    </submittedName>
</protein>
<comment type="caution">
    <text evidence="1">The sequence shown here is derived from an EMBL/GenBank/DDBJ whole genome shotgun (WGS) entry which is preliminary data.</text>
</comment>
<reference evidence="1 2" key="1">
    <citation type="submission" date="2019-05" db="EMBL/GenBank/DDBJ databases">
        <title>Another draft genome of Portunus trituberculatus and its Hox gene families provides insights of decapod evolution.</title>
        <authorList>
            <person name="Jeong J.-H."/>
            <person name="Song I."/>
            <person name="Kim S."/>
            <person name="Choi T."/>
            <person name="Kim D."/>
            <person name="Ryu S."/>
            <person name="Kim W."/>
        </authorList>
    </citation>
    <scope>NUCLEOTIDE SEQUENCE [LARGE SCALE GENOMIC DNA]</scope>
    <source>
        <tissue evidence="1">Muscle</tissue>
    </source>
</reference>
<proteinExistence type="predicted"/>
<dbReference type="EMBL" id="VSRR010001951">
    <property type="protein sequence ID" value="MPC28688.1"/>
    <property type="molecule type" value="Genomic_DNA"/>
</dbReference>
<gene>
    <name evidence="1" type="ORF">E2C01_021898</name>
</gene>
<keyword evidence="2" id="KW-1185">Reference proteome</keyword>
<organism evidence="1 2">
    <name type="scientific">Portunus trituberculatus</name>
    <name type="common">Swimming crab</name>
    <name type="synonym">Neptunus trituberculatus</name>
    <dbReference type="NCBI Taxonomy" id="210409"/>
    <lineage>
        <taxon>Eukaryota</taxon>
        <taxon>Metazoa</taxon>
        <taxon>Ecdysozoa</taxon>
        <taxon>Arthropoda</taxon>
        <taxon>Crustacea</taxon>
        <taxon>Multicrustacea</taxon>
        <taxon>Malacostraca</taxon>
        <taxon>Eumalacostraca</taxon>
        <taxon>Eucarida</taxon>
        <taxon>Decapoda</taxon>
        <taxon>Pleocyemata</taxon>
        <taxon>Brachyura</taxon>
        <taxon>Eubrachyura</taxon>
        <taxon>Portunoidea</taxon>
        <taxon>Portunidae</taxon>
        <taxon>Portuninae</taxon>
        <taxon>Portunus</taxon>
    </lineage>
</organism>
<evidence type="ECO:0000313" key="1">
    <source>
        <dbReference type="EMBL" id="MPC28688.1"/>
    </source>
</evidence>